<feature type="non-terminal residue" evidence="1">
    <location>
        <position position="1"/>
    </location>
</feature>
<evidence type="ECO:0000313" key="1">
    <source>
        <dbReference type="EMBL" id="KAK6643264.1"/>
    </source>
</evidence>
<reference evidence="1 2" key="1">
    <citation type="submission" date="2023-10" db="EMBL/GenBank/DDBJ databases">
        <title>Genomes of two closely related lineages of the louse Polyplax serrata with different host specificities.</title>
        <authorList>
            <person name="Martinu J."/>
            <person name="Tarabai H."/>
            <person name="Stefka J."/>
            <person name="Hypsa V."/>
        </authorList>
    </citation>
    <scope>NUCLEOTIDE SEQUENCE [LARGE SCALE GENOMIC DNA]</scope>
    <source>
        <strain evidence="1">HR10_N</strain>
    </source>
</reference>
<dbReference type="AlphaFoldDB" id="A0AAN8SCI7"/>
<sequence>DKSRPSPRPKAMIYLVLEQKPYVNIKKIDRKPTCCSSLHCFGLSSGKWNQTEKG</sequence>
<organism evidence="1 2">
    <name type="scientific">Polyplax serrata</name>
    <name type="common">Common mouse louse</name>
    <dbReference type="NCBI Taxonomy" id="468196"/>
    <lineage>
        <taxon>Eukaryota</taxon>
        <taxon>Metazoa</taxon>
        <taxon>Ecdysozoa</taxon>
        <taxon>Arthropoda</taxon>
        <taxon>Hexapoda</taxon>
        <taxon>Insecta</taxon>
        <taxon>Pterygota</taxon>
        <taxon>Neoptera</taxon>
        <taxon>Paraneoptera</taxon>
        <taxon>Psocodea</taxon>
        <taxon>Troctomorpha</taxon>
        <taxon>Phthiraptera</taxon>
        <taxon>Anoplura</taxon>
        <taxon>Polyplacidae</taxon>
        <taxon>Polyplax</taxon>
    </lineage>
</organism>
<comment type="caution">
    <text evidence="1">The sequence shown here is derived from an EMBL/GenBank/DDBJ whole genome shotgun (WGS) entry which is preliminary data.</text>
</comment>
<dbReference type="Proteomes" id="UP001372834">
    <property type="component" value="Unassembled WGS sequence"/>
</dbReference>
<protein>
    <submittedName>
        <fullName evidence="1">Uncharacterized protein</fullName>
    </submittedName>
</protein>
<name>A0AAN8SCI7_POLSC</name>
<accession>A0AAN8SCI7</accession>
<proteinExistence type="predicted"/>
<evidence type="ECO:0000313" key="2">
    <source>
        <dbReference type="Proteomes" id="UP001372834"/>
    </source>
</evidence>
<gene>
    <name evidence="1" type="ORF">RUM43_004769</name>
</gene>
<dbReference type="EMBL" id="JAWJWE010000002">
    <property type="protein sequence ID" value="KAK6643264.1"/>
    <property type="molecule type" value="Genomic_DNA"/>
</dbReference>
<feature type="non-terminal residue" evidence="1">
    <location>
        <position position="54"/>
    </location>
</feature>